<dbReference type="SUPFAM" id="SSF52218">
    <property type="entry name" value="Flavoproteins"/>
    <property type="match status" value="1"/>
</dbReference>
<reference evidence="4 5" key="1">
    <citation type="submission" date="2008-10" db="EMBL/GenBank/DDBJ databases">
        <title>Draft genome sequence of Parabacteroides johnsonii (DSM 18315).</title>
        <authorList>
            <person name="Sudarsanam P."/>
            <person name="Ley R."/>
            <person name="Guruge J."/>
            <person name="Turnbaugh P.J."/>
            <person name="Mahowald M."/>
            <person name="Liep D."/>
            <person name="Gordon J."/>
        </authorList>
    </citation>
    <scope>NUCLEOTIDE SEQUENCE [LARGE SCALE GENOMIC DNA]</scope>
    <source>
        <strain evidence="4 5">DSM 18315</strain>
    </source>
</reference>
<protein>
    <recommendedName>
        <fullName evidence="3">Flavodoxin-like domain-containing protein</fullName>
    </recommendedName>
</protein>
<dbReference type="Pfam" id="PF12682">
    <property type="entry name" value="Flavodoxin_4"/>
    <property type="match status" value="1"/>
</dbReference>
<accession>B7BF77</accession>
<organism evidence="4 5">
    <name type="scientific">Parabacteroides johnsonii DSM 18315</name>
    <dbReference type="NCBI Taxonomy" id="537006"/>
    <lineage>
        <taxon>Bacteria</taxon>
        <taxon>Pseudomonadati</taxon>
        <taxon>Bacteroidota</taxon>
        <taxon>Bacteroidia</taxon>
        <taxon>Bacteroidales</taxon>
        <taxon>Tannerellaceae</taxon>
        <taxon>Parabacteroides</taxon>
    </lineage>
</organism>
<keyword evidence="2" id="KW-0732">Signal</keyword>
<dbReference type="Proteomes" id="UP000005510">
    <property type="component" value="Unassembled WGS sequence"/>
</dbReference>
<sequence>MKKMIYLLTAALCMTFNCMACSDDHQTTDGPQTETPKDEEDGNENSDNPNQPQAGKTLVVYYSYTNNTAAIVNELQAQIAADVIRIEPAEKGLDYAANNYAIGSAQIAAIRENPDDASSYPAIDPVEVRMEDYGTVIVATPLWWSNMAAPMQTFLFHYGDEMADKHIGLIVSSASSGISGVEADAKRLVPDGRFFTTSLWIRSSQTSGSHDMIADWLKSIDYSGETTSGE</sequence>
<name>B7BF77_9BACT</name>
<feature type="chain" id="PRO_5002854411" description="Flavodoxin-like domain-containing protein" evidence="2">
    <location>
        <begin position="21"/>
        <end position="230"/>
    </location>
</feature>
<evidence type="ECO:0000256" key="2">
    <source>
        <dbReference type="SAM" id="SignalP"/>
    </source>
</evidence>
<dbReference type="GO" id="GO:0010181">
    <property type="term" value="F:FMN binding"/>
    <property type="evidence" value="ECO:0007669"/>
    <property type="project" value="InterPro"/>
</dbReference>
<feature type="signal peptide" evidence="2">
    <location>
        <begin position="1"/>
        <end position="20"/>
    </location>
</feature>
<dbReference type="EMBL" id="ABYH01000381">
    <property type="protein sequence ID" value="EEC94892.1"/>
    <property type="molecule type" value="Genomic_DNA"/>
</dbReference>
<dbReference type="PANTHER" id="PTHR39201:SF1">
    <property type="entry name" value="FLAVODOXIN-LIKE DOMAIN-CONTAINING PROTEIN"/>
    <property type="match status" value="1"/>
</dbReference>
<feature type="compositionally biased region" description="Polar residues" evidence="1">
    <location>
        <begin position="45"/>
        <end position="54"/>
    </location>
</feature>
<dbReference type="RefSeq" id="WP_008152112.1">
    <property type="nucleotide sequence ID" value="NZ_CP102285.1"/>
</dbReference>
<dbReference type="InterPro" id="IPR008254">
    <property type="entry name" value="Flavodoxin/NO_synth"/>
</dbReference>
<dbReference type="PANTHER" id="PTHR39201">
    <property type="entry name" value="EXPORTED PROTEIN-RELATED"/>
    <property type="match status" value="1"/>
</dbReference>
<dbReference type="AlphaFoldDB" id="B7BF77"/>
<dbReference type="InterPro" id="IPR029039">
    <property type="entry name" value="Flavoprotein-like_sf"/>
</dbReference>
<dbReference type="STRING" id="537006.PRABACTJOHN_03706"/>
<evidence type="ECO:0000256" key="1">
    <source>
        <dbReference type="SAM" id="MobiDB-lite"/>
    </source>
</evidence>
<dbReference type="GeneID" id="93406732"/>
<reference evidence="4 5" key="2">
    <citation type="submission" date="2008-10" db="EMBL/GenBank/DDBJ databases">
        <authorList>
            <person name="Fulton L."/>
            <person name="Clifton S."/>
            <person name="Fulton B."/>
            <person name="Xu J."/>
            <person name="Minx P."/>
            <person name="Pepin K.H."/>
            <person name="Johnson M."/>
            <person name="Bhonagiri V."/>
            <person name="Nash W.E."/>
            <person name="Mardis E.R."/>
            <person name="Wilson R.K."/>
        </authorList>
    </citation>
    <scope>NUCLEOTIDE SEQUENCE [LARGE SCALE GENOMIC DNA]</scope>
    <source>
        <strain evidence="4 5">DSM 18315</strain>
    </source>
</reference>
<dbReference type="Gene3D" id="3.40.50.360">
    <property type="match status" value="1"/>
</dbReference>
<comment type="caution">
    <text evidence="4">The sequence shown here is derived from an EMBL/GenBank/DDBJ whole genome shotgun (WGS) entry which is preliminary data.</text>
</comment>
<proteinExistence type="predicted"/>
<dbReference type="HOGENOM" id="CLU_068890_0_1_10"/>
<evidence type="ECO:0000313" key="4">
    <source>
        <dbReference type="EMBL" id="EEC94892.1"/>
    </source>
</evidence>
<feature type="domain" description="Flavodoxin-like" evidence="3">
    <location>
        <begin position="56"/>
        <end position="217"/>
    </location>
</feature>
<feature type="region of interest" description="Disordered" evidence="1">
    <location>
        <begin position="24"/>
        <end position="54"/>
    </location>
</feature>
<evidence type="ECO:0000259" key="3">
    <source>
        <dbReference type="Pfam" id="PF12682"/>
    </source>
</evidence>
<gene>
    <name evidence="4" type="ORF">PRABACTJOHN_03706</name>
</gene>
<evidence type="ECO:0000313" key="5">
    <source>
        <dbReference type="Proteomes" id="UP000005510"/>
    </source>
</evidence>